<evidence type="ECO:0000313" key="1">
    <source>
        <dbReference type="EnsemblPlants" id="TuG1812G0300001435.01.T01.cds239942"/>
    </source>
</evidence>
<dbReference type="EnsemblPlants" id="TuG1812G0300001435.01.T01">
    <property type="protein sequence ID" value="TuG1812G0300001435.01.T01.cds239942"/>
    <property type="gene ID" value="TuG1812G0300001435.01"/>
</dbReference>
<reference evidence="1" key="3">
    <citation type="submission" date="2022-06" db="UniProtKB">
        <authorList>
            <consortium name="EnsemblPlants"/>
        </authorList>
    </citation>
    <scope>IDENTIFICATION</scope>
</reference>
<organism evidence="1 2">
    <name type="scientific">Triticum urartu</name>
    <name type="common">Red wild einkorn</name>
    <name type="synonym">Crithodium urartu</name>
    <dbReference type="NCBI Taxonomy" id="4572"/>
    <lineage>
        <taxon>Eukaryota</taxon>
        <taxon>Viridiplantae</taxon>
        <taxon>Streptophyta</taxon>
        <taxon>Embryophyta</taxon>
        <taxon>Tracheophyta</taxon>
        <taxon>Spermatophyta</taxon>
        <taxon>Magnoliopsida</taxon>
        <taxon>Liliopsida</taxon>
        <taxon>Poales</taxon>
        <taxon>Poaceae</taxon>
        <taxon>BOP clade</taxon>
        <taxon>Pooideae</taxon>
        <taxon>Triticodae</taxon>
        <taxon>Triticeae</taxon>
        <taxon>Triticinae</taxon>
        <taxon>Triticum</taxon>
    </lineage>
</organism>
<keyword evidence="2" id="KW-1185">Reference proteome</keyword>
<proteinExistence type="predicted"/>
<reference evidence="2" key="1">
    <citation type="journal article" date="2013" name="Nature">
        <title>Draft genome of the wheat A-genome progenitor Triticum urartu.</title>
        <authorList>
            <person name="Ling H.Q."/>
            <person name="Zhao S."/>
            <person name="Liu D."/>
            <person name="Wang J."/>
            <person name="Sun H."/>
            <person name="Zhang C."/>
            <person name="Fan H."/>
            <person name="Li D."/>
            <person name="Dong L."/>
            <person name="Tao Y."/>
            <person name="Gao C."/>
            <person name="Wu H."/>
            <person name="Li Y."/>
            <person name="Cui Y."/>
            <person name="Guo X."/>
            <person name="Zheng S."/>
            <person name="Wang B."/>
            <person name="Yu K."/>
            <person name="Liang Q."/>
            <person name="Yang W."/>
            <person name="Lou X."/>
            <person name="Chen J."/>
            <person name="Feng M."/>
            <person name="Jian J."/>
            <person name="Zhang X."/>
            <person name="Luo G."/>
            <person name="Jiang Y."/>
            <person name="Liu J."/>
            <person name="Wang Z."/>
            <person name="Sha Y."/>
            <person name="Zhang B."/>
            <person name="Wu H."/>
            <person name="Tang D."/>
            <person name="Shen Q."/>
            <person name="Xue P."/>
            <person name="Zou S."/>
            <person name="Wang X."/>
            <person name="Liu X."/>
            <person name="Wang F."/>
            <person name="Yang Y."/>
            <person name="An X."/>
            <person name="Dong Z."/>
            <person name="Zhang K."/>
            <person name="Zhang X."/>
            <person name="Luo M.C."/>
            <person name="Dvorak J."/>
            <person name="Tong Y."/>
            <person name="Wang J."/>
            <person name="Yang H."/>
            <person name="Li Z."/>
            <person name="Wang D."/>
            <person name="Zhang A."/>
            <person name="Wang J."/>
        </authorList>
    </citation>
    <scope>NUCLEOTIDE SEQUENCE</scope>
    <source>
        <strain evidence="2">cv. G1812</strain>
    </source>
</reference>
<evidence type="ECO:0000313" key="2">
    <source>
        <dbReference type="Proteomes" id="UP000015106"/>
    </source>
</evidence>
<name>A0A8R7PQP0_TRIUA</name>
<dbReference type="AlphaFoldDB" id="A0A8R7PQP0"/>
<accession>A0A8R7PQP0</accession>
<reference evidence="1" key="2">
    <citation type="submission" date="2018-03" db="EMBL/GenBank/DDBJ databases">
        <title>The Triticum urartu genome reveals the dynamic nature of wheat genome evolution.</title>
        <authorList>
            <person name="Ling H."/>
            <person name="Ma B."/>
            <person name="Shi X."/>
            <person name="Liu H."/>
            <person name="Dong L."/>
            <person name="Sun H."/>
            <person name="Cao Y."/>
            <person name="Gao Q."/>
            <person name="Zheng S."/>
            <person name="Li Y."/>
            <person name="Yu Y."/>
            <person name="Du H."/>
            <person name="Qi M."/>
            <person name="Li Y."/>
            <person name="Yu H."/>
            <person name="Cui Y."/>
            <person name="Wang N."/>
            <person name="Chen C."/>
            <person name="Wu H."/>
            <person name="Zhao Y."/>
            <person name="Zhang J."/>
            <person name="Li Y."/>
            <person name="Zhou W."/>
            <person name="Zhang B."/>
            <person name="Hu W."/>
            <person name="Eijk M."/>
            <person name="Tang J."/>
            <person name="Witsenboer H."/>
            <person name="Zhao S."/>
            <person name="Li Z."/>
            <person name="Zhang A."/>
            <person name="Wang D."/>
            <person name="Liang C."/>
        </authorList>
    </citation>
    <scope>NUCLEOTIDE SEQUENCE [LARGE SCALE GENOMIC DNA]</scope>
    <source>
        <strain evidence="1">cv. G1812</strain>
    </source>
</reference>
<sequence>MLVDCHALCRSSSERDSNDPVVELDWRGASNLYRFTFCPFERETDPDS</sequence>
<dbReference type="Gramene" id="TuG1812G0300001435.01.T01">
    <property type="protein sequence ID" value="TuG1812G0300001435.01.T01.cds239942"/>
    <property type="gene ID" value="TuG1812G0300001435.01"/>
</dbReference>
<dbReference type="Proteomes" id="UP000015106">
    <property type="component" value="Chromosome 3"/>
</dbReference>
<protein>
    <submittedName>
        <fullName evidence="1">Uncharacterized protein</fullName>
    </submittedName>
</protein>